<dbReference type="RefSeq" id="WP_169362809.1">
    <property type="nucleotide sequence ID" value="NZ_JAAVJL010000001.1"/>
</dbReference>
<dbReference type="Gene3D" id="3.10.490.10">
    <property type="entry name" value="Gamma-glutamyl cyclotransferase-like"/>
    <property type="match status" value="1"/>
</dbReference>
<reference evidence="2 3" key="1">
    <citation type="submission" date="2020-03" db="EMBL/GenBank/DDBJ databases">
        <title>Draft Genome Sequence of 2-Methylisoborneol Producing Pseudanabaena yagii Strain GIHE-NHR1 Isolated from North Han River in South Korea.</title>
        <authorList>
            <person name="Jeong J."/>
        </authorList>
    </citation>
    <scope>NUCLEOTIDE SEQUENCE [LARGE SCALE GENOMIC DNA]</scope>
    <source>
        <strain evidence="2 3">GIHE-NHR1</strain>
    </source>
</reference>
<proteinExistence type="predicted"/>
<organism evidence="2 3">
    <name type="scientific">Pseudanabaena yagii GIHE-NHR1</name>
    <dbReference type="NCBI Taxonomy" id="2722753"/>
    <lineage>
        <taxon>Bacteria</taxon>
        <taxon>Bacillati</taxon>
        <taxon>Cyanobacteriota</taxon>
        <taxon>Cyanophyceae</taxon>
        <taxon>Pseudanabaenales</taxon>
        <taxon>Pseudanabaenaceae</taxon>
        <taxon>Pseudanabaena</taxon>
        <taxon>Pseudanabaena yagii</taxon>
    </lineage>
</organism>
<accession>A0ABX1LRX9</accession>
<gene>
    <name evidence="2" type="ORF">HC246_07285</name>
</gene>
<protein>
    <submittedName>
        <fullName evidence="2">Gamma-glutamylcyclotransferase</fullName>
    </submittedName>
</protein>
<dbReference type="InterPro" id="IPR036568">
    <property type="entry name" value="GGCT-like_sf"/>
</dbReference>
<dbReference type="Pfam" id="PF06094">
    <property type="entry name" value="GGACT"/>
    <property type="match status" value="1"/>
</dbReference>
<comment type="caution">
    <text evidence="2">The sequence shown here is derived from an EMBL/GenBank/DDBJ whole genome shotgun (WGS) entry which is preliminary data.</text>
</comment>
<evidence type="ECO:0000313" key="3">
    <source>
        <dbReference type="Proteomes" id="UP000738376"/>
    </source>
</evidence>
<feature type="domain" description="Gamma-glutamylcyclotransferase AIG2-like" evidence="1">
    <location>
        <begin position="12"/>
        <end position="120"/>
    </location>
</feature>
<keyword evidence="3" id="KW-1185">Reference proteome</keyword>
<dbReference type="InterPro" id="IPR013024">
    <property type="entry name" value="GGCT-like"/>
</dbReference>
<dbReference type="SUPFAM" id="SSF110857">
    <property type="entry name" value="Gamma-glutamyl cyclotransferase-like"/>
    <property type="match status" value="1"/>
</dbReference>
<dbReference type="EMBL" id="JAAVJL010000001">
    <property type="protein sequence ID" value="NMF57825.1"/>
    <property type="molecule type" value="Genomic_DNA"/>
</dbReference>
<evidence type="ECO:0000313" key="2">
    <source>
        <dbReference type="EMBL" id="NMF57825.1"/>
    </source>
</evidence>
<name>A0ABX1LRX9_9CYAN</name>
<dbReference type="InterPro" id="IPR009288">
    <property type="entry name" value="AIG2-like_dom"/>
</dbReference>
<evidence type="ECO:0000259" key="1">
    <source>
        <dbReference type="Pfam" id="PF06094"/>
    </source>
</evidence>
<sequence>MTNNSDTALCNVFVYGTLKPHESNYAAYCAGKAIAQQQAIAYGELFALPMGYPAMISGHSPVKGYLLSFPDTSILESLDELEDYQSTRPDSENLYNRYEIEVFDLERNSLGLAWAYFMTLEKVITFGGIAQLDGYWSGIYSCFK</sequence>
<dbReference type="Proteomes" id="UP000738376">
    <property type="component" value="Unassembled WGS sequence"/>
</dbReference>
<dbReference type="CDD" id="cd06661">
    <property type="entry name" value="GGCT_like"/>
    <property type="match status" value="1"/>
</dbReference>